<keyword evidence="14" id="KW-1185">Reference proteome</keyword>
<comment type="catalytic activity">
    <reaction evidence="1">
        <text>a 1,2-diacyl-sn-glycero-3-phosphocholine + H2O = a 1,2-diacyl-sn-glycero-3-phosphate + choline + H(+)</text>
        <dbReference type="Rhea" id="RHEA:14445"/>
        <dbReference type="ChEBI" id="CHEBI:15354"/>
        <dbReference type="ChEBI" id="CHEBI:15377"/>
        <dbReference type="ChEBI" id="CHEBI:15378"/>
        <dbReference type="ChEBI" id="CHEBI:57643"/>
        <dbReference type="ChEBI" id="CHEBI:58608"/>
        <dbReference type="EC" id="3.1.4.4"/>
    </reaction>
</comment>
<feature type="compositionally biased region" description="Polar residues" evidence="11">
    <location>
        <begin position="1465"/>
        <end position="1474"/>
    </location>
</feature>
<feature type="domain" description="PLD phosphodiesterase" evidence="12">
    <location>
        <begin position="1057"/>
        <end position="1084"/>
    </location>
</feature>
<dbReference type="CDD" id="cd09141">
    <property type="entry name" value="PLDc_vPLD1_2_yPLD_like_2"/>
    <property type="match status" value="1"/>
</dbReference>
<evidence type="ECO:0000259" key="12">
    <source>
        <dbReference type="PROSITE" id="PS50035"/>
    </source>
</evidence>
<dbReference type="EC" id="3.1.4.4" evidence="3"/>
<feature type="compositionally biased region" description="Basic and acidic residues" evidence="11">
    <location>
        <begin position="1146"/>
        <end position="1163"/>
    </location>
</feature>
<feature type="compositionally biased region" description="Polar residues" evidence="11">
    <location>
        <begin position="112"/>
        <end position="121"/>
    </location>
</feature>
<feature type="compositionally biased region" description="Gly residues" evidence="11">
    <location>
        <begin position="1439"/>
        <end position="1448"/>
    </location>
</feature>
<accession>A0A9P4IB51</accession>
<feature type="compositionally biased region" description="Basic residues" evidence="11">
    <location>
        <begin position="77"/>
        <end position="86"/>
    </location>
</feature>
<dbReference type="GO" id="GO:0009395">
    <property type="term" value="P:phospholipid catabolic process"/>
    <property type="evidence" value="ECO:0007669"/>
    <property type="project" value="TreeGrafter"/>
</dbReference>
<dbReference type="GO" id="GO:0006654">
    <property type="term" value="P:phosphatidic acid biosynthetic process"/>
    <property type="evidence" value="ECO:0007669"/>
    <property type="project" value="InterPro"/>
</dbReference>
<feature type="compositionally biased region" description="Polar residues" evidence="11">
    <location>
        <begin position="1506"/>
        <end position="1538"/>
    </location>
</feature>
<reference evidence="13" key="1">
    <citation type="journal article" date="2020" name="Stud. Mycol.">
        <title>101 Dothideomycetes genomes: a test case for predicting lifestyles and emergence of pathogens.</title>
        <authorList>
            <person name="Haridas S."/>
            <person name="Albert R."/>
            <person name="Binder M."/>
            <person name="Bloem J."/>
            <person name="Labutti K."/>
            <person name="Salamov A."/>
            <person name="Andreopoulos B."/>
            <person name="Baker S."/>
            <person name="Barry K."/>
            <person name="Bills G."/>
            <person name="Bluhm B."/>
            <person name="Cannon C."/>
            <person name="Castanera R."/>
            <person name="Culley D."/>
            <person name="Daum C."/>
            <person name="Ezra D."/>
            <person name="Gonzalez J."/>
            <person name="Henrissat B."/>
            <person name="Kuo A."/>
            <person name="Liang C."/>
            <person name="Lipzen A."/>
            <person name="Lutzoni F."/>
            <person name="Magnuson J."/>
            <person name="Mondo S."/>
            <person name="Nolan M."/>
            <person name="Ohm R."/>
            <person name="Pangilinan J."/>
            <person name="Park H.-J."/>
            <person name="Ramirez L."/>
            <person name="Alfaro M."/>
            <person name="Sun H."/>
            <person name="Tritt A."/>
            <person name="Yoshinaga Y."/>
            <person name="Zwiers L.-H."/>
            <person name="Turgeon B."/>
            <person name="Goodwin S."/>
            <person name="Spatafora J."/>
            <person name="Crous P."/>
            <person name="Grigoriev I."/>
        </authorList>
    </citation>
    <scope>NUCLEOTIDE SEQUENCE</scope>
    <source>
        <strain evidence="13">CBS 133067</strain>
    </source>
</reference>
<dbReference type="Pfam" id="PF13091">
    <property type="entry name" value="PLDc_2"/>
    <property type="match status" value="1"/>
</dbReference>
<keyword evidence="7" id="KW-0443">Lipid metabolism</keyword>
<evidence type="ECO:0000256" key="8">
    <source>
        <dbReference type="ARBA" id="ARBA00042228"/>
    </source>
</evidence>
<evidence type="ECO:0000256" key="2">
    <source>
        <dbReference type="ARBA" id="ARBA00008664"/>
    </source>
</evidence>
<dbReference type="CDD" id="cd09138">
    <property type="entry name" value="PLDc_vPLD1_2_yPLD_like_1"/>
    <property type="match status" value="1"/>
</dbReference>
<feature type="compositionally biased region" description="Basic and acidic residues" evidence="11">
    <location>
        <begin position="171"/>
        <end position="182"/>
    </location>
</feature>
<dbReference type="CDD" id="cd01254">
    <property type="entry name" value="PH_PLD"/>
    <property type="match status" value="1"/>
</dbReference>
<dbReference type="FunFam" id="3.30.870.10:FF:000011">
    <property type="entry name" value="Phospholipase"/>
    <property type="match status" value="1"/>
</dbReference>
<proteinExistence type="inferred from homology"/>
<comment type="similarity">
    <text evidence="2">Belongs to the phospholipase D family.</text>
</comment>
<feature type="region of interest" description="Disordered" evidence="11">
    <location>
        <begin position="1424"/>
        <end position="1452"/>
    </location>
</feature>
<evidence type="ECO:0000256" key="7">
    <source>
        <dbReference type="ARBA" id="ARBA00023098"/>
    </source>
</evidence>
<evidence type="ECO:0000256" key="10">
    <source>
        <dbReference type="ARBA" id="ARBA00079280"/>
    </source>
</evidence>
<dbReference type="Gene3D" id="3.30.870.10">
    <property type="entry name" value="Endonuclease Chain A"/>
    <property type="match status" value="2"/>
</dbReference>
<feature type="region of interest" description="Disordered" evidence="11">
    <location>
        <begin position="1197"/>
        <end position="1233"/>
    </location>
</feature>
<dbReference type="PANTHER" id="PTHR18896:SF76">
    <property type="entry name" value="PHOSPHOLIPASE"/>
    <property type="match status" value="1"/>
</dbReference>
<feature type="region of interest" description="Disordered" evidence="11">
    <location>
        <begin position="560"/>
        <end position="586"/>
    </location>
</feature>
<keyword evidence="5" id="KW-0378">Hydrolase</keyword>
<evidence type="ECO:0000256" key="1">
    <source>
        <dbReference type="ARBA" id="ARBA00000798"/>
    </source>
</evidence>
<comment type="caution">
    <text evidence="13">The sequence shown here is derived from an EMBL/GenBank/DDBJ whole genome shotgun (WGS) entry which is preliminary data.</text>
</comment>
<dbReference type="PIRSF" id="PIRSF009376">
    <property type="entry name" value="Phospholipase_D_euk"/>
    <property type="match status" value="1"/>
</dbReference>
<evidence type="ECO:0000256" key="9">
    <source>
        <dbReference type="ARBA" id="ARBA00074658"/>
    </source>
</evidence>
<dbReference type="SMART" id="SM00155">
    <property type="entry name" value="PLDc"/>
    <property type="match status" value="2"/>
</dbReference>
<evidence type="ECO:0000256" key="3">
    <source>
        <dbReference type="ARBA" id="ARBA00012027"/>
    </source>
</evidence>
<evidence type="ECO:0000256" key="6">
    <source>
        <dbReference type="ARBA" id="ARBA00022963"/>
    </source>
</evidence>
<feature type="compositionally biased region" description="Basic residues" evidence="11">
    <location>
        <begin position="403"/>
        <end position="416"/>
    </location>
</feature>
<dbReference type="InterPro" id="IPR016555">
    <property type="entry name" value="PLipase_D_euk"/>
</dbReference>
<feature type="region of interest" description="Disordered" evidence="11">
    <location>
        <begin position="1263"/>
        <end position="1313"/>
    </location>
</feature>
<feature type="region of interest" description="Disordered" evidence="11">
    <location>
        <begin position="1464"/>
        <end position="1556"/>
    </location>
</feature>
<dbReference type="OrthoDB" id="14911at2759"/>
<feature type="compositionally biased region" description="Polar residues" evidence="11">
    <location>
        <begin position="91"/>
        <end position="100"/>
    </location>
</feature>
<feature type="compositionally biased region" description="Basic and acidic residues" evidence="11">
    <location>
        <begin position="1476"/>
        <end position="1505"/>
    </location>
</feature>
<keyword evidence="6" id="KW-0442">Lipid degradation</keyword>
<feature type="compositionally biased region" description="Low complexity" evidence="11">
    <location>
        <begin position="1424"/>
        <end position="1438"/>
    </location>
</feature>
<dbReference type="SUPFAM" id="SSF56024">
    <property type="entry name" value="Phospholipase D/nuclease"/>
    <property type="match status" value="2"/>
</dbReference>
<dbReference type="Proteomes" id="UP000799772">
    <property type="component" value="Unassembled WGS sequence"/>
</dbReference>
<dbReference type="GO" id="GO:0004630">
    <property type="term" value="F:phospholipase D activity"/>
    <property type="evidence" value="ECO:0007669"/>
    <property type="project" value="UniProtKB-EC"/>
</dbReference>
<evidence type="ECO:0000313" key="14">
    <source>
        <dbReference type="Proteomes" id="UP000799772"/>
    </source>
</evidence>
<evidence type="ECO:0000256" key="4">
    <source>
        <dbReference type="ARBA" id="ARBA00022737"/>
    </source>
</evidence>
<feature type="domain" description="PLD phosphodiesterase" evidence="12">
    <location>
        <begin position="752"/>
        <end position="779"/>
    </location>
</feature>
<feature type="compositionally biased region" description="Basic and acidic residues" evidence="11">
    <location>
        <begin position="1282"/>
        <end position="1291"/>
    </location>
</feature>
<sequence length="1612" mass="182967">QRLMSKLKALATPIGHGRSMSAWTIGSAHDGMASSTAQTPASERGEPGFIMEDSEADADAEESGAEGTEGASDSARRPPRKRRKSRRMEGGTQTAPTTPRSMKLPSFMRDSSPISPASTTYRPGFMRRATMNEIPEHHRSGVSEDEGRDRMARSFRTMAGARGLSYSGGRRAGDGNATDRRKPSNLRRITGLVGGRDAEGSQLILRQRGDRSSTYGVQKWQQLKSGLKTFMQREKLRIDHAKSAELMAELLAGAPAALFLASMFQRDEHGNRRIPVLLEQLKVRIKENRKIGDRHHIFKIELEYGNGLTRMKWVVHRSLREFITLNAAYSTKQFNQTYLRFKNSGRAKKPHFPTSVFPFLRGARGLLGFDVSDDDDEETVMENAAENTAEGEQSGTERPAPDRRRRSSFGFARHKSGVYNPRGPGATRLGSSAGLTQEERDRNYSELQRKALEEYLQKMVTAFMFRADSNRLCKFLELSALGIRLGAEGGYHGKEGLLMIRSGKGMDFRRSWQPQLFKERHSPKWFLVRHSYIVCVNAPEEMNIYDVILLDAEFTIEKKTDKRPDEQPQDLAKRQSKNAAARAAHPQYHHQLRIQNTERTVKLLGRSKELINQFEQSILFMMQTSIWSQRHRFNSFAPVRKNVFARWLVDGRDYMWQVSKAISRATDVIYIHDWWLSPELYLRRPAAISQKWRLDRLLQRKAREGVKIFVIMYRNINSAIPIDSEYSKFSLLDLHPNVFVQRSPNQFRQNTFFWSHHEKICVIDHNVAFCGGVDLCFGRWDTPGHTLVDDKMTGFELSSDPKDADHCQLWPGKDYSNPRVQDFYSLDKPYEEMYDRSRIPRMPWHDIGMQIVGQPARDLTRHFVQRWNYILRQRNPSRPTPFLLPAPDFTHEDLEALDMDGTCEIQMLRSACEWSLGIGKPEHSIMNAYVKLIEESDHFVYIENQFFITSCSVEGTKIENLIGDALVDRIIRAHRDEQEWRAIIVIPLMPGYQNTVDSADGSSVRLIMTCQYRSICRGETSIFERLRAAGIEPEDYIQFYALRQWGKIGPTQTLVTEQLYIHAKIMVVDDRVAIIGSANINERSLLGSRDSEVAAIIRDTDLMDSQMAGEPYKVGRFPHTLRMRLMREHLGLDVDVIAEEERIAEEESARASVNDEHESHHLEPSPIADKTTELHLIESHHRLQDDLITRAEELHSYNHDTDSPQPKGHKKQTSDPRVMNNPAHERDVMGAGPDNMLNLAAKAEIAHGRDSRMVNGHEYLVNSTAPEDSRATSSQPSPKQRSVSEPKESHSETPLTNGEPPLPPPRVPRMDTAGLGLPLLSSLPVLPTMDDTDIGAPPLQRAFSRLSAEIIAPLIAEMRRPIISRDCMRDPLTESFYLDTWHQIAENNTRIFRHVFRCQPDNEAKTWKEYREFSAYGERFSQSQGAGKSKMAAAQAAPGGTGPPGHGTAGPLAKAGEVIMKVIPGTSTKENQQMGKVEEWGAEQEHRAERSATPDKKENGEELNEKSSPNLSGKGTVDSANPITRNRTVTISEPTTMNSKGSTRRQRRRGTTKSSMRAFQANDETLLEKDDAEELLKMVQGVLVVWPYDWLEKEERNAGWLYAVDQLAPLEI</sequence>
<feature type="region of interest" description="Disordered" evidence="11">
    <location>
        <begin position="163"/>
        <end position="182"/>
    </location>
</feature>
<feature type="non-terminal residue" evidence="13">
    <location>
        <position position="1"/>
    </location>
</feature>
<keyword evidence="4" id="KW-0677">Repeat</keyword>
<feature type="compositionally biased region" description="Acidic residues" evidence="11">
    <location>
        <begin position="52"/>
        <end position="64"/>
    </location>
</feature>
<dbReference type="InterPro" id="IPR025202">
    <property type="entry name" value="PLD-like_dom"/>
</dbReference>
<dbReference type="PROSITE" id="PS50035">
    <property type="entry name" value="PLD"/>
    <property type="match status" value="2"/>
</dbReference>
<evidence type="ECO:0000256" key="5">
    <source>
        <dbReference type="ARBA" id="ARBA00022801"/>
    </source>
</evidence>
<feature type="compositionally biased region" description="Polar residues" evidence="11">
    <location>
        <begin position="1263"/>
        <end position="1281"/>
    </location>
</feature>
<protein>
    <recommendedName>
        <fullName evidence="9">Phospholipase D1</fullName>
        <ecNumber evidence="3">3.1.4.4</ecNumber>
    </recommendedName>
    <alternativeName>
        <fullName evidence="8">Choline phosphatase 1</fullName>
    </alternativeName>
    <alternativeName>
        <fullName evidence="10">Phosphatidylcholine-hydrolyzing phospholipase D1</fullName>
    </alternativeName>
</protein>
<feature type="compositionally biased region" description="Basic residues" evidence="11">
    <location>
        <begin position="1542"/>
        <end position="1551"/>
    </location>
</feature>
<feature type="region of interest" description="Disordered" evidence="11">
    <location>
        <begin position="29"/>
        <end position="122"/>
    </location>
</feature>
<evidence type="ECO:0000313" key="13">
    <source>
        <dbReference type="EMBL" id="KAF2095689.1"/>
    </source>
</evidence>
<dbReference type="PANTHER" id="PTHR18896">
    <property type="entry name" value="PHOSPHOLIPASE D"/>
    <property type="match status" value="1"/>
</dbReference>
<organism evidence="13 14">
    <name type="scientific">Rhizodiscina lignyota</name>
    <dbReference type="NCBI Taxonomy" id="1504668"/>
    <lineage>
        <taxon>Eukaryota</taxon>
        <taxon>Fungi</taxon>
        <taxon>Dikarya</taxon>
        <taxon>Ascomycota</taxon>
        <taxon>Pezizomycotina</taxon>
        <taxon>Dothideomycetes</taxon>
        <taxon>Pleosporomycetidae</taxon>
        <taxon>Aulographales</taxon>
        <taxon>Rhizodiscinaceae</taxon>
        <taxon>Rhizodiscina</taxon>
    </lineage>
</organism>
<dbReference type="EMBL" id="ML978131">
    <property type="protein sequence ID" value="KAF2095689.1"/>
    <property type="molecule type" value="Genomic_DNA"/>
</dbReference>
<dbReference type="InterPro" id="IPR015679">
    <property type="entry name" value="PLipase_D_fam"/>
</dbReference>
<evidence type="ECO:0000256" key="11">
    <source>
        <dbReference type="SAM" id="MobiDB-lite"/>
    </source>
</evidence>
<dbReference type="InterPro" id="IPR001736">
    <property type="entry name" value="PLipase_D/transphosphatidylase"/>
</dbReference>
<name>A0A9P4IB51_9PEZI</name>
<feature type="region of interest" description="Disordered" evidence="11">
    <location>
        <begin position="1146"/>
        <end position="1168"/>
    </location>
</feature>
<gene>
    <name evidence="13" type="ORF">NA57DRAFT_44215</name>
</gene>
<feature type="region of interest" description="Disordered" evidence="11">
    <location>
        <begin position="377"/>
        <end position="442"/>
    </location>
</feature>
<dbReference type="GO" id="GO:0035556">
    <property type="term" value="P:intracellular signal transduction"/>
    <property type="evidence" value="ECO:0007669"/>
    <property type="project" value="InterPro"/>
</dbReference>